<comment type="caution">
    <text evidence="1">The sequence shown here is derived from an EMBL/GenBank/DDBJ whole genome shotgun (WGS) entry which is preliminary data.</text>
</comment>
<dbReference type="AlphaFoldDB" id="A0A7X0PDR9"/>
<name>A0A7X0PDR9_9BURK</name>
<proteinExistence type="predicted"/>
<protein>
    <recommendedName>
        <fullName evidence="3">IrrE N-terminal-like domain-containing protein</fullName>
    </recommendedName>
</protein>
<dbReference type="RefSeq" id="WP_184857626.1">
    <property type="nucleotide sequence ID" value="NZ_JACHLK010000004.1"/>
</dbReference>
<evidence type="ECO:0000313" key="1">
    <source>
        <dbReference type="EMBL" id="MBB6560043.1"/>
    </source>
</evidence>
<sequence>MANIEDKLVNKLLGIGLPQTLVDASIPDWWVPEDNDSLSARTLASLLLARRLNLDPQTLLDDGVPVGFLHTGPTKFKHMRLAEGPRRDALVGFSMGVGRILLSMLDSSSTRPVPADPLALRRALMFGRPFVSFGDVIAACWSLGVPVLHLRLFPAQTKGVTAIAVRLGERHAILVARESGLDAQYMFHVAHELGHIALGHLNGAGAIIDADPYDPANHVDELIDDDEERAADEYAQALLTGQHSFSVMRGHGESSHNSVGTARELASHAMQTGQRLNIDPGHIVMSFGYSTREWPLAFAAAKLLPQQEEKPATLVNRILWQQLTTTGDDAQALAYLKAVATI</sequence>
<reference evidence="1 2" key="1">
    <citation type="submission" date="2020-08" db="EMBL/GenBank/DDBJ databases">
        <title>Functional genomics of gut bacteria from endangered species of beetles.</title>
        <authorList>
            <person name="Carlos-Shanley C."/>
        </authorList>
    </citation>
    <scope>NUCLEOTIDE SEQUENCE [LARGE SCALE GENOMIC DNA]</scope>
    <source>
        <strain evidence="1 2">S00198</strain>
    </source>
</reference>
<keyword evidence="2" id="KW-1185">Reference proteome</keyword>
<accession>A0A7X0PDR9</accession>
<dbReference type="Proteomes" id="UP000575083">
    <property type="component" value="Unassembled WGS sequence"/>
</dbReference>
<organism evidence="1 2">
    <name type="scientific">Acidovorax soli</name>
    <dbReference type="NCBI Taxonomy" id="592050"/>
    <lineage>
        <taxon>Bacteria</taxon>
        <taxon>Pseudomonadati</taxon>
        <taxon>Pseudomonadota</taxon>
        <taxon>Betaproteobacteria</taxon>
        <taxon>Burkholderiales</taxon>
        <taxon>Comamonadaceae</taxon>
        <taxon>Acidovorax</taxon>
    </lineage>
</organism>
<evidence type="ECO:0008006" key="3">
    <source>
        <dbReference type="Google" id="ProtNLM"/>
    </source>
</evidence>
<evidence type="ECO:0000313" key="2">
    <source>
        <dbReference type="Proteomes" id="UP000575083"/>
    </source>
</evidence>
<dbReference type="EMBL" id="JACHLK010000004">
    <property type="protein sequence ID" value="MBB6560043.1"/>
    <property type="molecule type" value="Genomic_DNA"/>
</dbReference>
<gene>
    <name evidence="1" type="ORF">HNP48_002715</name>
</gene>